<evidence type="ECO:0000256" key="2">
    <source>
        <dbReference type="ARBA" id="ARBA00022801"/>
    </source>
</evidence>
<evidence type="ECO:0000313" key="8">
    <source>
        <dbReference type="EMBL" id="OBA20086.1"/>
    </source>
</evidence>
<dbReference type="GO" id="GO:0005783">
    <property type="term" value="C:endoplasmic reticulum"/>
    <property type="evidence" value="ECO:0007669"/>
    <property type="project" value="TreeGrafter"/>
</dbReference>
<dbReference type="InterPro" id="IPR016035">
    <property type="entry name" value="Acyl_Trfase/lysoPLipase"/>
</dbReference>
<dbReference type="InterPro" id="IPR002642">
    <property type="entry name" value="LysoPLipase_cat_dom"/>
</dbReference>
<dbReference type="GO" id="GO:0046475">
    <property type="term" value="P:glycerophospholipid catabolic process"/>
    <property type="evidence" value="ECO:0007669"/>
    <property type="project" value="TreeGrafter"/>
</dbReference>
<dbReference type="Gene3D" id="3.40.1090.10">
    <property type="entry name" value="Cytosolic phospholipase A2 catalytic domain"/>
    <property type="match status" value="1"/>
</dbReference>
<evidence type="ECO:0000256" key="1">
    <source>
        <dbReference type="ARBA" id="ARBA00008780"/>
    </source>
</evidence>
<proteinExistence type="inferred from homology"/>
<sequence>MHKLSLFRSHLLGVIGVVSFCGLVTASIVPPTVDASTLLSLINDTKSVYSQALNSYAPYYTICTSKSLVRTANYQSINAQENEYVSERKKQIREPLSKIMTSSDFNNLTVLLDECPIVIGISVSGGGYRSMLSGAGVLSAFDSRTPGSEIHLGGILQSSIYIAGNSGGLWLVANNLLNDGMPIYEAFKRQNFASPLIEGIPDVPISQLRATLDAQSLGDHNASVWESYSMIFNQSNPEKGTLVSTLLDTFFKTKEINTASNDTASRGRKSLDFYKDLNIEVRAKKKAGFQVSLIDYWGRAVSKKIFPQGKKSLDICMSSVSELSSFRNFSQLFPIFGSVERLPGKTELSCDSHLFEFNPFEFGSWDSFLNSFVDIRFLGSELINGSSTIKTKNEDYSVCLSGYDNMGLITGTSSGLFNTVFQYVYKMILQMEELCSSILSMLLRIFGITSHPKPNDFVHPEYALYSPNPFKGVIAPATMGRQISNAQSLLLADGGDDGQNIPFHPMLVKGRKVEVLFAFDATSDLENFPNGTTLKHTAGRYHSLNSSLRLPVFLFDGEKHRIFPKVPTQKAFVNENLGSHPIFLGCDVSRDFPIVDQFLTANLSSNADDHENGLSNETFRLQENPRAQQEFEIWENYLPPLIIYFGNYNHSYASNTSTFRSIYSDSEVNAMIENGYNVATHNNDTEYIYCVKCALMKRRMDLSEEWSRYKSGCESCFQKFCYVSPD</sequence>
<reference evidence="8 9" key="1">
    <citation type="submission" date="2016-05" db="EMBL/GenBank/DDBJ databases">
        <title>Comparative genomics of biotechnologically important yeasts.</title>
        <authorList>
            <consortium name="DOE Joint Genome Institute"/>
            <person name="Riley R."/>
            <person name="Haridas S."/>
            <person name="Wolfe K.H."/>
            <person name="Lopes M.R."/>
            <person name="Hittinger C.T."/>
            <person name="Goker M."/>
            <person name="Salamov A."/>
            <person name="Wisecaver J."/>
            <person name="Long T.M."/>
            <person name="Aerts A.L."/>
            <person name="Barry K."/>
            <person name="Choi C."/>
            <person name="Clum A."/>
            <person name="Coughlan A.Y."/>
            <person name="Deshpande S."/>
            <person name="Douglass A.P."/>
            <person name="Hanson S.J."/>
            <person name="Klenk H.-P."/>
            <person name="LaButti K."/>
            <person name="Lapidus A."/>
            <person name="Lindquist E."/>
            <person name="Lipzen A."/>
            <person name="Meier-kolthoff J.P."/>
            <person name="Ohm R.A."/>
            <person name="Otillar R.P."/>
            <person name="Pangilinan J."/>
            <person name="Peng Y."/>
            <person name="Rokas A."/>
            <person name="Rosa C.A."/>
            <person name="Scheuner C."/>
            <person name="Sibirny A.A."/>
            <person name="Slot J.C."/>
            <person name="Stielow J.B."/>
            <person name="Sun H."/>
            <person name="Kurtzman C.P."/>
            <person name="Blackwell M."/>
            <person name="Grigoriev I.V."/>
            <person name="Jeffries T.W."/>
        </authorList>
    </citation>
    <scope>NUCLEOTIDE SEQUENCE [LARGE SCALE GENOMIC DNA]</scope>
    <source>
        <strain evidence="8 9">NRRL YB-4993</strain>
    </source>
</reference>
<dbReference type="PANTHER" id="PTHR10728">
    <property type="entry name" value="CYTOSOLIC PHOSPHOLIPASE A2"/>
    <property type="match status" value="1"/>
</dbReference>
<evidence type="ECO:0000256" key="3">
    <source>
        <dbReference type="ARBA" id="ARBA00022963"/>
    </source>
</evidence>
<dbReference type="STRING" id="869754.A0A1A0H7T5"/>
<comment type="caution">
    <text evidence="8">The sequence shown here is derived from an EMBL/GenBank/DDBJ whole genome shotgun (WGS) entry which is preliminary data.</text>
</comment>
<comment type="similarity">
    <text evidence="1 6">Belongs to the lysophospholipase family.</text>
</comment>
<dbReference type="SMART" id="SM00022">
    <property type="entry name" value="PLAc"/>
    <property type="match status" value="1"/>
</dbReference>
<name>A0A1A0H7T5_9ASCO</name>
<feature type="signal peptide" evidence="6">
    <location>
        <begin position="1"/>
        <end position="26"/>
    </location>
</feature>
<keyword evidence="9" id="KW-1185">Reference proteome</keyword>
<keyword evidence="3 5" id="KW-0442">Lipid degradation</keyword>
<evidence type="ECO:0000259" key="7">
    <source>
        <dbReference type="PROSITE" id="PS51210"/>
    </source>
</evidence>
<dbReference type="PROSITE" id="PS51210">
    <property type="entry name" value="PLA2C"/>
    <property type="match status" value="1"/>
</dbReference>
<dbReference type="AlphaFoldDB" id="A0A1A0H7T5"/>
<dbReference type="GO" id="GO:0004623">
    <property type="term" value="F:phospholipase A2 activity"/>
    <property type="evidence" value="ECO:0007669"/>
    <property type="project" value="TreeGrafter"/>
</dbReference>
<dbReference type="EMBL" id="LXTC01000005">
    <property type="protein sequence ID" value="OBA20086.1"/>
    <property type="molecule type" value="Genomic_DNA"/>
</dbReference>
<feature type="domain" description="PLA2c" evidence="7">
    <location>
        <begin position="62"/>
        <end position="726"/>
    </location>
</feature>
<evidence type="ECO:0000256" key="4">
    <source>
        <dbReference type="ARBA" id="ARBA00023098"/>
    </source>
</evidence>
<keyword evidence="2 5" id="KW-0378">Hydrolase</keyword>
<dbReference type="GO" id="GO:0005829">
    <property type="term" value="C:cytosol"/>
    <property type="evidence" value="ECO:0007669"/>
    <property type="project" value="TreeGrafter"/>
</dbReference>
<dbReference type="SUPFAM" id="SSF52151">
    <property type="entry name" value="FabD/lysophospholipase-like"/>
    <property type="match status" value="1"/>
</dbReference>
<protein>
    <recommendedName>
        <fullName evidence="6">Lysophospholipase</fullName>
        <ecNumber evidence="6">3.1.1.5</ecNumber>
    </recommendedName>
</protein>
<dbReference type="GO" id="GO:0004622">
    <property type="term" value="F:phosphatidylcholine lysophospholipase activity"/>
    <property type="evidence" value="ECO:0007669"/>
    <property type="project" value="UniProtKB-EC"/>
</dbReference>
<dbReference type="Pfam" id="PF01735">
    <property type="entry name" value="PLA2_B"/>
    <property type="match status" value="3"/>
</dbReference>
<feature type="chain" id="PRO_5008444428" description="Lysophospholipase" evidence="6">
    <location>
        <begin position="27"/>
        <end position="726"/>
    </location>
</feature>
<dbReference type="GO" id="GO:0005576">
    <property type="term" value="C:extracellular region"/>
    <property type="evidence" value="ECO:0007669"/>
    <property type="project" value="TreeGrafter"/>
</dbReference>
<dbReference type="PANTHER" id="PTHR10728:SF56">
    <property type="entry name" value="MEIOTIC PHOSPHOLIPASE SPO1-RELATED"/>
    <property type="match status" value="1"/>
</dbReference>
<evidence type="ECO:0000313" key="9">
    <source>
        <dbReference type="Proteomes" id="UP000092555"/>
    </source>
</evidence>
<organism evidence="8 9">
    <name type="scientific">Metschnikowia bicuspidata var. bicuspidata NRRL YB-4993</name>
    <dbReference type="NCBI Taxonomy" id="869754"/>
    <lineage>
        <taxon>Eukaryota</taxon>
        <taxon>Fungi</taxon>
        <taxon>Dikarya</taxon>
        <taxon>Ascomycota</taxon>
        <taxon>Saccharomycotina</taxon>
        <taxon>Pichiomycetes</taxon>
        <taxon>Metschnikowiaceae</taxon>
        <taxon>Metschnikowia</taxon>
    </lineage>
</organism>
<dbReference type="GeneID" id="30027282"/>
<dbReference type="GO" id="GO:0005886">
    <property type="term" value="C:plasma membrane"/>
    <property type="evidence" value="ECO:0007669"/>
    <property type="project" value="TreeGrafter"/>
</dbReference>
<dbReference type="RefSeq" id="XP_018710611.1">
    <property type="nucleotide sequence ID" value="XM_018854306.1"/>
</dbReference>
<dbReference type="OrthoDB" id="4084751at2759"/>
<comment type="catalytic activity">
    <reaction evidence="6">
        <text>a 1-acyl-sn-glycero-3-phosphocholine + H2O = sn-glycerol 3-phosphocholine + a fatty acid + H(+)</text>
        <dbReference type="Rhea" id="RHEA:15177"/>
        <dbReference type="ChEBI" id="CHEBI:15377"/>
        <dbReference type="ChEBI" id="CHEBI:15378"/>
        <dbReference type="ChEBI" id="CHEBI:16870"/>
        <dbReference type="ChEBI" id="CHEBI:28868"/>
        <dbReference type="ChEBI" id="CHEBI:58168"/>
        <dbReference type="EC" id="3.1.1.5"/>
    </reaction>
</comment>
<evidence type="ECO:0000256" key="6">
    <source>
        <dbReference type="RuleBase" id="RU362103"/>
    </source>
</evidence>
<accession>A0A1A0H7T5</accession>
<keyword evidence="4 5" id="KW-0443">Lipid metabolism</keyword>
<dbReference type="EC" id="3.1.1.5" evidence="6"/>
<dbReference type="Proteomes" id="UP000092555">
    <property type="component" value="Unassembled WGS sequence"/>
</dbReference>
<keyword evidence="6" id="KW-0732">Signal</keyword>
<evidence type="ECO:0000256" key="5">
    <source>
        <dbReference type="PROSITE-ProRule" id="PRU00555"/>
    </source>
</evidence>
<gene>
    <name evidence="8" type="ORF">METBIDRAFT_13106</name>
</gene>